<reference evidence="1" key="4">
    <citation type="submission" date="2019-03" db="UniProtKB">
        <authorList>
            <consortium name="EnsemblPlants"/>
        </authorList>
    </citation>
    <scope>IDENTIFICATION</scope>
</reference>
<protein>
    <submittedName>
        <fullName evidence="1">Uncharacterized protein</fullName>
    </submittedName>
</protein>
<dbReference type="AlphaFoldDB" id="A0A453L2Z4"/>
<keyword evidence="2" id="KW-1185">Reference proteome</keyword>
<evidence type="ECO:0000313" key="1">
    <source>
        <dbReference type="EnsemblPlants" id="AET5Gv20604300.2"/>
    </source>
</evidence>
<sequence>ETRRKNNEIKKILKKLLIYSSSIMAIQRISEIIKITSRSADHLTTTTNTEASRKRAIVVAPPSPELDKTYYSRQLGSHSAKAP</sequence>
<evidence type="ECO:0000313" key="2">
    <source>
        <dbReference type="Proteomes" id="UP000015105"/>
    </source>
</evidence>
<accession>A0A453L2Z4</accession>
<dbReference type="EnsemblPlants" id="AET5Gv20604300.2">
    <property type="protein sequence ID" value="AET5Gv20604300.2"/>
    <property type="gene ID" value="AET5Gv20604300"/>
</dbReference>
<dbReference type="Proteomes" id="UP000015105">
    <property type="component" value="Chromosome 5D"/>
</dbReference>
<proteinExistence type="predicted"/>
<reference evidence="1" key="3">
    <citation type="journal article" date="2017" name="Nature">
        <title>Genome sequence of the progenitor of the wheat D genome Aegilops tauschii.</title>
        <authorList>
            <person name="Luo M.C."/>
            <person name="Gu Y.Q."/>
            <person name="Puiu D."/>
            <person name="Wang H."/>
            <person name="Twardziok S.O."/>
            <person name="Deal K.R."/>
            <person name="Huo N."/>
            <person name="Zhu T."/>
            <person name="Wang L."/>
            <person name="Wang Y."/>
            <person name="McGuire P.E."/>
            <person name="Liu S."/>
            <person name="Long H."/>
            <person name="Ramasamy R.K."/>
            <person name="Rodriguez J.C."/>
            <person name="Van S.L."/>
            <person name="Yuan L."/>
            <person name="Wang Z."/>
            <person name="Xia Z."/>
            <person name="Xiao L."/>
            <person name="Anderson O.D."/>
            <person name="Ouyang S."/>
            <person name="Liang Y."/>
            <person name="Zimin A.V."/>
            <person name="Pertea G."/>
            <person name="Qi P."/>
            <person name="Bennetzen J.L."/>
            <person name="Dai X."/>
            <person name="Dawson M.W."/>
            <person name="Muller H.G."/>
            <person name="Kugler K."/>
            <person name="Rivarola-Duarte L."/>
            <person name="Spannagl M."/>
            <person name="Mayer K.F.X."/>
            <person name="Lu F.H."/>
            <person name="Bevan M.W."/>
            <person name="Leroy P."/>
            <person name="Li P."/>
            <person name="You F.M."/>
            <person name="Sun Q."/>
            <person name="Liu Z."/>
            <person name="Lyons E."/>
            <person name="Wicker T."/>
            <person name="Salzberg S.L."/>
            <person name="Devos K.M."/>
            <person name="Dvorak J."/>
        </authorList>
    </citation>
    <scope>NUCLEOTIDE SEQUENCE [LARGE SCALE GENOMIC DNA]</scope>
    <source>
        <strain evidence="1">cv. AL8/78</strain>
    </source>
</reference>
<reference evidence="2" key="2">
    <citation type="journal article" date="2017" name="Nat. Plants">
        <title>The Aegilops tauschii genome reveals multiple impacts of transposons.</title>
        <authorList>
            <person name="Zhao G."/>
            <person name="Zou C."/>
            <person name="Li K."/>
            <person name="Wang K."/>
            <person name="Li T."/>
            <person name="Gao L."/>
            <person name="Zhang X."/>
            <person name="Wang H."/>
            <person name="Yang Z."/>
            <person name="Liu X."/>
            <person name="Jiang W."/>
            <person name="Mao L."/>
            <person name="Kong X."/>
            <person name="Jiao Y."/>
            <person name="Jia J."/>
        </authorList>
    </citation>
    <scope>NUCLEOTIDE SEQUENCE [LARGE SCALE GENOMIC DNA]</scope>
    <source>
        <strain evidence="2">cv. AL8/78</strain>
    </source>
</reference>
<organism evidence="1 2">
    <name type="scientific">Aegilops tauschii subsp. strangulata</name>
    <name type="common">Goatgrass</name>
    <dbReference type="NCBI Taxonomy" id="200361"/>
    <lineage>
        <taxon>Eukaryota</taxon>
        <taxon>Viridiplantae</taxon>
        <taxon>Streptophyta</taxon>
        <taxon>Embryophyta</taxon>
        <taxon>Tracheophyta</taxon>
        <taxon>Spermatophyta</taxon>
        <taxon>Magnoliopsida</taxon>
        <taxon>Liliopsida</taxon>
        <taxon>Poales</taxon>
        <taxon>Poaceae</taxon>
        <taxon>BOP clade</taxon>
        <taxon>Pooideae</taxon>
        <taxon>Triticodae</taxon>
        <taxon>Triticeae</taxon>
        <taxon>Triticinae</taxon>
        <taxon>Aegilops</taxon>
    </lineage>
</organism>
<dbReference type="Gramene" id="AET5Gv20604300.2">
    <property type="protein sequence ID" value="AET5Gv20604300.2"/>
    <property type="gene ID" value="AET5Gv20604300"/>
</dbReference>
<reference evidence="1" key="5">
    <citation type="journal article" date="2021" name="G3 (Bethesda)">
        <title>Aegilops tauschii genome assembly Aet v5.0 features greater sequence contiguity and improved annotation.</title>
        <authorList>
            <person name="Wang L."/>
            <person name="Zhu T."/>
            <person name="Rodriguez J.C."/>
            <person name="Deal K.R."/>
            <person name="Dubcovsky J."/>
            <person name="McGuire P.E."/>
            <person name="Lux T."/>
            <person name="Spannagl M."/>
            <person name="Mayer K.F.X."/>
            <person name="Baldrich P."/>
            <person name="Meyers B.C."/>
            <person name="Huo N."/>
            <person name="Gu Y.Q."/>
            <person name="Zhou H."/>
            <person name="Devos K.M."/>
            <person name="Bennetzen J.L."/>
            <person name="Unver T."/>
            <person name="Budak H."/>
            <person name="Gulick P.J."/>
            <person name="Galiba G."/>
            <person name="Kalapos B."/>
            <person name="Nelson D.R."/>
            <person name="Li P."/>
            <person name="You F.M."/>
            <person name="Luo M.C."/>
            <person name="Dvorak J."/>
        </authorList>
    </citation>
    <scope>NUCLEOTIDE SEQUENCE [LARGE SCALE GENOMIC DNA]</scope>
    <source>
        <strain evidence="1">cv. AL8/78</strain>
    </source>
</reference>
<name>A0A453L2Z4_AEGTS</name>
<reference evidence="2" key="1">
    <citation type="journal article" date="2014" name="Science">
        <title>Ancient hybridizations among the ancestral genomes of bread wheat.</title>
        <authorList>
            <consortium name="International Wheat Genome Sequencing Consortium,"/>
            <person name="Marcussen T."/>
            <person name="Sandve S.R."/>
            <person name="Heier L."/>
            <person name="Spannagl M."/>
            <person name="Pfeifer M."/>
            <person name="Jakobsen K.S."/>
            <person name="Wulff B.B."/>
            <person name="Steuernagel B."/>
            <person name="Mayer K.F."/>
            <person name="Olsen O.A."/>
        </authorList>
    </citation>
    <scope>NUCLEOTIDE SEQUENCE [LARGE SCALE GENOMIC DNA]</scope>
    <source>
        <strain evidence="2">cv. AL8/78</strain>
    </source>
</reference>